<reference evidence="1 2" key="1">
    <citation type="submission" date="2019-07" db="EMBL/GenBank/DDBJ databases">
        <authorList>
            <person name="Huq M.A."/>
        </authorList>
    </citation>
    <scope>NUCLEOTIDE SEQUENCE [LARGE SCALE GENOMIC DNA]</scope>
    <source>
        <strain evidence="1 2">MAH-19</strain>
    </source>
</reference>
<dbReference type="RefSeq" id="WP_144247544.1">
    <property type="nucleotide sequence ID" value="NZ_VLPK01000001.1"/>
</dbReference>
<dbReference type="Proteomes" id="UP000318733">
    <property type="component" value="Unassembled WGS sequence"/>
</dbReference>
<organism evidence="1 2">
    <name type="scientific">Mucilaginibacter corticis</name>
    <dbReference type="NCBI Taxonomy" id="2597670"/>
    <lineage>
        <taxon>Bacteria</taxon>
        <taxon>Pseudomonadati</taxon>
        <taxon>Bacteroidota</taxon>
        <taxon>Sphingobacteriia</taxon>
        <taxon>Sphingobacteriales</taxon>
        <taxon>Sphingobacteriaceae</taxon>
        <taxon>Mucilaginibacter</taxon>
    </lineage>
</organism>
<evidence type="ECO:0000313" key="1">
    <source>
        <dbReference type="EMBL" id="TSJ43981.1"/>
    </source>
</evidence>
<proteinExistence type="predicted"/>
<dbReference type="AlphaFoldDB" id="A0A556MVM1"/>
<keyword evidence="2" id="KW-1185">Reference proteome</keyword>
<gene>
    <name evidence="1" type="ORF">FO440_07320</name>
</gene>
<protein>
    <submittedName>
        <fullName evidence="1">GAF domain-containing protein</fullName>
    </submittedName>
</protein>
<name>A0A556MVM1_9SPHI</name>
<evidence type="ECO:0000313" key="2">
    <source>
        <dbReference type="Proteomes" id="UP000318733"/>
    </source>
</evidence>
<sequence length="794" mass="91393">MFPQFADKPFRLELSFYKIIEGLEETAATDTGWKGLRAKQLLQRVAQHPELKDGITSEKQLSENAELIHDLMKELFPESLTLNEIKAVSIPYQGLIFNHTQRFKRILEDAGDAFEINIRDFDDLQLYVLSCCIILNSLYGTKLDFKKPMFFDIPTANGVIKHYRILYNADFLELFPTEKALKLTPVEINELMDNYSNIDLWKEKFPPGSYIIKGFGLMTLIDVTTENALSVLKTSLLSNYSAPDVKKNLISIFRSMFDISDLRLGFTLFDSGERKFIHSRFGPDLPSFLLPYQEAHTGEELLCGQSYQCVIRESSYFSVSDVNKYIQQNPGNDLGQHFKNQGVQSFILAPVIKEGVLFGILELVSPRSRELNSVTANKLEIVMPFLIDTIDRKMHEMQNRVQAVIQEHYTTLHPSVYWKFRREAQNFIESANGGLTYALKEIKFKDVYPLYGQVDISESSVTRNLSVSTDLSNQLNQLILILEELDKTGTQTSLEKILFDLKTFAAELSKSIRADTEQFIQHHIEDKVHPVLYAVTANRSLKAKIDDYFKQSDALTGQFHANRRNYDKTLSLINQKLATILDNRQAEIQEFYPHYFERFKTDGVEHNMYIGATIAPDKAFTLEHLQRLRLWQLRVIAEMEIEQYDLKRILPYQLGVTSLILVFSTPIAIRFRMDEKHFDVDGAYNIRYEVIKKRIDKAHINGTDERITKQGKITIIYAKAEEEAEYLNYIAILQNAGVLADDVEHFEVEELQGVAGLKALRVGLIHNQNLLAQRTSSYDHLYKQLHQNLKPADI</sequence>
<accession>A0A556MVM1</accession>
<dbReference type="EMBL" id="VLPK01000001">
    <property type="protein sequence ID" value="TSJ43981.1"/>
    <property type="molecule type" value="Genomic_DNA"/>
</dbReference>
<dbReference type="OrthoDB" id="627374at2"/>
<dbReference type="SUPFAM" id="SSF55781">
    <property type="entry name" value="GAF domain-like"/>
    <property type="match status" value="1"/>
</dbReference>
<comment type="caution">
    <text evidence="1">The sequence shown here is derived from an EMBL/GenBank/DDBJ whole genome shotgun (WGS) entry which is preliminary data.</text>
</comment>